<feature type="transmembrane region" description="Helical" evidence="11">
    <location>
        <begin position="253"/>
        <end position="274"/>
    </location>
</feature>
<dbReference type="GO" id="GO:0004930">
    <property type="term" value="F:G protein-coupled receptor activity"/>
    <property type="evidence" value="ECO:0007669"/>
    <property type="project" value="UniProtKB-KW"/>
</dbReference>
<dbReference type="InterPro" id="IPR000276">
    <property type="entry name" value="GPCR_Rhodpsn"/>
</dbReference>
<keyword evidence="3 9" id="KW-0812">Transmembrane</keyword>
<dbReference type="PANTHER" id="PTHR24229:SF40">
    <property type="entry name" value="ALLATOSTATIN C RECEPTOR 1-RELATED"/>
    <property type="match status" value="1"/>
</dbReference>
<evidence type="ECO:0000256" key="5">
    <source>
        <dbReference type="ARBA" id="ARBA00023040"/>
    </source>
</evidence>
<keyword evidence="7 9" id="KW-0675">Receptor</keyword>
<proteinExistence type="inferred from homology"/>
<comment type="similarity">
    <text evidence="9">Belongs to the G-protein coupled receptor 1 family.</text>
</comment>
<dbReference type="InterPro" id="IPR017452">
    <property type="entry name" value="GPCR_Rhodpsn_7TM"/>
</dbReference>
<feature type="transmembrane region" description="Helical" evidence="11">
    <location>
        <begin position="201"/>
        <end position="224"/>
    </location>
</feature>
<evidence type="ECO:0000256" key="3">
    <source>
        <dbReference type="ARBA" id="ARBA00022692"/>
    </source>
</evidence>
<feature type="transmembrane region" description="Helical" evidence="11">
    <location>
        <begin position="33"/>
        <end position="57"/>
    </location>
</feature>
<evidence type="ECO:0000259" key="12">
    <source>
        <dbReference type="PROSITE" id="PS50262"/>
    </source>
</evidence>
<dbReference type="PANTHER" id="PTHR24229">
    <property type="entry name" value="NEUROPEPTIDES RECEPTOR"/>
    <property type="match status" value="1"/>
</dbReference>
<evidence type="ECO:0000313" key="13">
    <source>
        <dbReference type="EMBL" id="CAH1273228.1"/>
    </source>
</evidence>
<feature type="transmembrane region" description="Helical" evidence="11">
    <location>
        <begin position="113"/>
        <end position="138"/>
    </location>
</feature>
<sequence length="409" mass="45891">MLNVSAMPLNQSSGIGNHSAPPWFGGIMVYHPIIIPVMYGIISVIGLTGNSLVIYVVMKYARVKSVTYLYILNLALADELFVLLLPLSAASIGLETWPFGTVMCKIALYVDTLNQFVSIFCLTVLSVDRFVAVACPVISVNRRNTRMARTVNISVWVISLVVSSPVVIFANTDTADQHETHLITCNLHWPEHVSSTMGEAWVIYTFTLGFAVPLIIIVTCYSLMTRRLCDSVKSNTVQRNQSRRNREKAIKKVERLVAVVVTVFVICWLPFYIFQIANLSRAFSGLELDTAAGLFYFTIILSYANSCCNPVLYAFFDENFKKSFQEALKIRPKIRLTKHLAPSQAYNTFYSRRTELVTMTVKSTVPMTTADTRMDTLKLPNCVPTPEMSKHIGQEQSGPSARKHFQQEI</sequence>
<keyword evidence="6 11" id="KW-0472">Membrane</keyword>
<evidence type="ECO:0000256" key="7">
    <source>
        <dbReference type="ARBA" id="ARBA00023170"/>
    </source>
</evidence>
<dbReference type="GO" id="GO:0007218">
    <property type="term" value="P:neuropeptide signaling pathway"/>
    <property type="evidence" value="ECO:0007669"/>
    <property type="project" value="TreeGrafter"/>
</dbReference>
<dbReference type="GO" id="GO:0042923">
    <property type="term" value="F:neuropeptide binding"/>
    <property type="evidence" value="ECO:0007669"/>
    <property type="project" value="TreeGrafter"/>
</dbReference>
<keyword evidence="14" id="KW-1185">Reference proteome</keyword>
<evidence type="ECO:0000256" key="11">
    <source>
        <dbReference type="SAM" id="Phobius"/>
    </source>
</evidence>
<evidence type="ECO:0000256" key="8">
    <source>
        <dbReference type="ARBA" id="ARBA00023224"/>
    </source>
</evidence>
<feature type="transmembrane region" description="Helical" evidence="11">
    <location>
        <begin position="294"/>
        <end position="316"/>
    </location>
</feature>
<reference evidence="13" key="1">
    <citation type="submission" date="2022-01" db="EMBL/GenBank/DDBJ databases">
        <authorList>
            <person name="Braso-Vives M."/>
        </authorList>
    </citation>
    <scope>NUCLEOTIDE SEQUENCE</scope>
</reference>
<dbReference type="CDD" id="cd14970">
    <property type="entry name" value="7tmA_Opioid_R-like"/>
    <property type="match status" value="1"/>
</dbReference>
<evidence type="ECO:0000256" key="2">
    <source>
        <dbReference type="ARBA" id="ARBA00022475"/>
    </source>
</evidence>
<dbReference type="PROSITE" id="PS50262">
    <property type="entry name" value="G_PROTEIN_RECEP_F1_2"/>
    <property type="match status" value="1"/>
</dbReference>
<evidence type="ECO:0000256" key="10">
    <source>
        <dbReference type="SAM" id="MobiDB-lite"/>
    </source>
</evidence>
<keyword evidence="4 11" id="KW-1133">Transmembrane helix</keyword>
<keyword evidence="5 9" id="KW-0297">G-protein coupled receptor</keyword>
<dbReference type="Pfam" id="PF00001">
    <property type="entry name" value="7tm_1"/>
    <property type="match status" value="1"/>
</dbReference>
<evidence type="ECO:0000256" key="6">
    <source>
        <dbReference type="ARBA" id="ARBA00023136"/>
    </source>
</evidence>
<evidence type="ECO:0000256" key="9">
    <source>
        <dbReference type="RuleBase" id="RU000688"/>
    </source>
</evidence>
<dbReference type="SUPFAM" id="SSF81321">
    <property type="entry name" value="Family A G protein-coupled receptor-like"/>
    <property type="match status" value="1"/>
</dbReference>
<dbReference type="PRINTS" id="PR00237">
    <property type="entry name" value="GPCRRHODOPSN"/>
</dbReference>
<organism evidence="13 14">
    <name type="scientific">Branchiostoma lanceolatum</name>
    <name type="common">Common lancelet</name>
    <name type="synonym">Amphioxus lanceolatum</name>
    <dbReference type="NCBI Taxonomy" id="7740"/>
    <lineage>
        <taxon>Eukaryota</taxon>
        <taxon>Metazoa</taxon>
        <taxon>Chordata</taxon>
        <taxon>Cephalochordata</taxon>
        <taxon>Leptocardii</taxon>
        <taxon>Amphioxiformes</taxon>
        <taxon>Branchiostomatidae</taxon>
        <taxon>Branchiostoma</taxon>
    </lineage>
</organism>
<dbReference type="EMBL" id="OV696694">
    <property type="protein sequence ID" value="CAH1273228.1"/>
    <property type="molecule type" value="Genomic_DNA"/>
</dbReference>
<feature type="domain" description="G-protein coupled receptors family 1 profile" evidence="12">
    <location>
        <begin position="49"/>
        <end position="313"/>
    </location>
</feature>
<evidence type="ECO:0000313" key="14">
    <source>
        <dbReference type="Proteomes" id="UP000838412"/>
    </source>
</evidence>
<protein>
    <submittedName>
        <fullName evidence="13">SSTR2 protein</fullName>
    </submittedName>
</protein>
<accession>A0A8K0ADB3</accession>
<keyword evidence="2" id="KW-1003">Cell membrane</keyword>
<dbReference type="Proteomes" id="UP000838412">
    <property type="component" value="Chromosome 9"/>
</dbReference>
<dbReference type="GO" id="GO:0043005">
    <property type="term" value="C:neuron projection"/>
    <property type="evidence" value="ECO:0007669"/>
    <property type="project" value="TreeGrafter"/>
</dbReference>
<evidence type="ECO:0000256" key="1">
    <source>
        <dbReference type="ARBA" id="ARBA00004651"/>
    </source>
</evidence>
<feature type="region of interest" description="Disordered" evidence="10">
    <location>
        <begin position="388"/>
        <end position="409"/>
    </location>
</feature>
<evidence type="ECO:0000256" key="4">
    <source>
        <dbReference type="ARBA" id="ARBA00022989"/>
    </source>
</evidence>
<dbReference type="SMART" id="SM01381">
    <property type="entry name" value="7TM_GPCR_Srsx"/>
    <property type="match status" value="1"/>
</dbReference>
<comment type="subcellular location">
    <subcellularLocation>
        <location evidence="1">Cell membrane</location>
        <topology evidence="1">Multi-pass membrane protein</topology>
    </subcellularLocation>
</comment>
<dbReference type="GO" id="GO:0005886">
    <property type="term" value="C:plasma membrane"/>
    <property type="evidence" value="ECO:0007669"/>
    <property type="project" value="UniProtKB-SubCell"/>
</dbReference>
<dbReference type="Gene3D" id="1.20.1070.10">
    <property type="entry name" value="Rhodopsin 7-helix transmembrane proteins"/>
    <property type="match status" value="1"/>
</dbReference>
<gene>
    <name evidence="13" type="primary">SSTR2</name>
    <name evidence="13" type="ORF">BLAG_LOCUS24628</name>
</gene>
<dbReference type="PROSITE" id="PS00237">
    <property type="entry name" value="G_PROTEIN_RECEP_F1_1"/>
    <property type="match status" value="1"/>
</dbReference>
<feature type="transmembrane region" description="Helical" evidence="11">
    <location>
        <begin position="150"/>
        <end position="170"/>
    </location>
</feature>
<dbReference type="AlphaFoldDB" id="A0A8K0ADB3"/>
<feature type="transmembrane region" description="Helical" evidence="11">
    <location>
        <begin position="69"/>
        <end position="93"/>
    </location>
</feature>
<name>A0A8K0ADB3_BRALA</name>
<keyword evidence="8 9" id="KW-0807">Transducer</keyword>